<organism evidence="4 5">
    <name type="scientific">Micromonospora azadirachtae</name>
    <dbReference type="NCBI Taxonomy" id="1970735"/>
    <lineage>
        <taxon>Bacteria</taxon>
        <taxon>Bacillati</taxon>
        <taxon>Actinomycetota</taxon>
        <taxon>Actinomycetes</taxon>
        <taxon>Micromonosporales</taxon>
        <taxon>Micromonosporaceae</taxon>
        <taxon>Micromonospora</taxon>
    </lineage>
</organism>
<evidence type="ECO:0000256" key="1">
    <source>
        <dbReference type="ARBA" id="ARBA00023015"/>
    </source>
</evidence>
<gene>
    <name evidence="4" type="ORF">ACFQZ8_24695</name>
</gene>
<dbReference type="InterPro" id="IPR036271">
    <property type="entry name" value="Tet_transcr_reg_TetR-rel_C_sf"/>
</dbReference>
<dbReference type="Gene3D" id="1.10.357.10">
    <property type="entry name" value="Tetracycline Repressor, domain 2"/>
    <property type="match status" value="1"/>
</dbReference>
<evidence type="ECO:0000256" key="2">
    <source>
        <dbReference type="ARBA" id="ARBA00023163"/>
    </source>
</evidence>
<evidence type="ECO:0000259" key="3">
    <source>
        <dbReference type="Pfam" id="PF02909"/>
    </source>
</evidence>
<feature type="non-terminal residue" evidence="4">
    <location>
        <position position="1"/>
    </location>
</feature>
<reference evidence="5" key="1">
    <citation type="journal article" date="2019" name="Int. J. Syst. Evol. Microbiol.">
        <title>The Global Catalogue of Microorganisms (GCM) 10K type strain sequencing project: providing services to taxonomists for standard genome sequencing and annotation.</title>
        <authorList>
            <consortium name="The Broad Institute Genomics Platform"/>
            <consortium name="The Broad Institute Genome Sequencing Center for Infectious Disease"/>
            <person name="Wu L."/>
            <person name="Ma J."/>
        </authorList>
    </citation>
    <scope>NUCLEOTIDE SEQUENCE [LARGE SCALE GENOMIC DNA]</scope>
    <source>
        <strain evidence="5">JCM 32148</strain>
    </source>
</reference>
<proteinExistence type="predicted"/>
<dbReference type="Proteomes" id="UP001597053">
    <property type="component" value="Unassembled WGS sequence"/>
</dbReference>
<keyword evidence="2" id="KW-0804">Transcription</keyword>
<dbReference type="EMBL" id="JBHTHM010001778">
    <property type="protein sequence ID" value="MFD0787111.1"/>
    <property type="molecule type" value="Genomic_DNA"/>
</dbReference>
<name>A0ABW3A965_9ACTN</name>
<keyword evidence="5" id="KW-1185">Reference proteome</keyword>
<protein>
    <submittedName>
        <fullName evidence="4">TetR/AcrR family transcriptional regulator C-terminal domain-containing protein</fullName>
    </submittedName>
</protein>
<dbReference type="SUPFAM" id="SSF48498">
    <property type="entry name" value="Tetracyclin repressor-like, C-terminal domain"/>
    <property type="match status" value="1"/>
</dbReference>
<comment type="caution">
    <text evidence="4">The sequence shown here is derived from an EMBL/GenBank/DDBJ whole genome shotgun (WGS) entry which is preliminary data.</text>
</comment>
<sequence length="144" mass="15662">AWAERAALHRHPWVVRVPISGPPITPSQLSWLEDGLRCLAGTGLGESEKVSVKLLLTGYVRNDALLTAQLREASAASGRQPDEIMPEYGQLIARVADPARFPALHAVIRAGVLDQDDGPDDEFVFGLERLLDGVETLIRSRTTA</sequence>
<evidence type="ECO:0000313" key="4">
    <source>
        <dbReference type="EMBL" id="MFD0787111.1"/>
    </source>
</evidence>
<dbReference type="Pfam" id="PF02909">
    <property type="entry name" value="TetR_C_1"/>
    <property type="match status" value="1"/>
</dbReference>
<dbReference type="InterPro" id="IPR004111">
    <property type="entry name" value="Repressor_TetR_C"/>
</dbReference>
<feature type="domain" description="Tetracycline repressor TetR C-terminal" evidence="3">
    <location>
        <begin position="4"/>
        <end position="137"/>
    </location>
</feature>
<keyword evidence="1" id="KW-0805">Transcription regulation</keyword>
<evidence type="ECO:0000313" key="5">
    <source>
        <dbReference type="Proteomes" id="UP001597053"/>
    </source>
</evidence>
<accession>A0ABW3A965</accession>